<comment type="caution">
    <text evidence="1">The sequence shown here is derived from an EMBL/GenBank/DDBJ whole genome shotgun (WGS) entry which is preliminary data.</text>
</comment>
<evidence type="ECO:0000313" key="1">
    <source>
        <dbReference type="EMBL" id="EHJ12351.1"/>
    </source>
</evidence>
<dbReference type="EMBL" id="AESD01000438">
    <property type="protein sequence ID" value="EHJ12351.1"/>
    <property type="molecule type" value="Genomic_DNA"/>
</dbReference>
<dbReference type="Proteomes" id="UP000003477">
    <property type="component" value="Unassembled WGS sequence"/>
</dbReference>
<dbReference type="RefSeq" id="WP_007311065.1">
    <property type="nucleotide sequence ID" value="NZ_AESD01000438.1"/>
</dbReference>
<evidence type="ECO:0000313" key="2">
    <source>
        <dbReference type="Proteomes" id="UP000003477"/>
    </source>
</evidence>
<accession>G5J634</accession>
<dbReference type="GeneID" id="88766556"/>
<organism evidence="1 2">
    <name type="scientific">Crocosphaera watsonii WH 0003</name>
    <dbReference type="NCBI Taxonomy" id="423471"/>
    <lineage>
        <taxon>Bacteria</taxon>
        <taxon>Bacillati</taxon>
        <taxon>Cyanobacteriota</taxon>
        <taxon>Cyanophyceae</taxon>
        <taxon>Oscillatoriophycideae</taxon>
        <taxon>Chroococcales</taxon>
        <taxon>Aphanothecaceae</taxon>
        <taxon>Crocosphaera</taxon>
    </lineage>
</organism>
<dbReference type="AlphaFoldDB" id="G5J634"/>
<dbReference type="PATRIC" id="fig|423471.3.peg.2764"/>
<reference evidence="1 2" key="1">
    <citation type="journal article" date="2011" name="Front. Microbiol.">
        <title>Two Strains of Crocosphaera watsonii with Highly Conserved Genomes are Distinguished by Strain-Specific Features.</title>
        <authorList>
            <person name="Bench S.R."/>
            <person name="Ilikchyan I.N."/>
            <person name="Tripp H.J."/>
            <person name="Zehr J.P."/>
        </authorList>
    </citation>
    <scope>NUCLEOTIDE SEQUENCE [LARGE SCALE GENOMIC DNA]</scope>
    <source>
        <strain evidence="1 2">WH 0003</strain>
    </source>
</reference>
<gene>
    <name evidence="1" type="ORF">CWATWH0003_2939</name>
</gene>
<name>G5J634_CROWT</name>
<protein>
    <submittedName>
        <fullName evidence="1">Uncharacterized protein</fullName>
    </submittedName>
</protein>
<sequence>MSNSNKQRYVIEGLALGNDANNKIADVIASRSAAMLEQNLQENFETILEAKMSMAVQETLNLHTQKTQVMAKKFLNSSKNQLAQNMVDTQQNHQLNSLSSNLSLEGLEDFETDLLPEVSHLADESGAITVETNAESVIGF</sequence>
<proteinExistence type="predicted"/>